<name>A0A4R7JNB5_9FLAO</name>
<dbReference type="GO" id="GO:0032259">
    <property type="term" value="P:methylation"/>
    <property type="evidence" value="ECO:0007669"/>
    <property type="project" value="UniProtKB-KW"/>
</dbReference>
<dbReference type="RefSeq" id="WP_133688892.1">
    <property type="nucleotide sequence ID" value="NZ_SOAY01000016.1"/>
</dbReference>
<dbReference type="GO" id="GO:0008168">
    <property type="term" value="F:methyltransferase activity"/>
    <property type="evidence" value="ECO:0007669"/>
    <property type="project" value="UniProtKB-KW"/>
</dbReference>
<keyword evidence="2" id="KW-0489">Methyltransferase</keyword>
<evidence type="ECO:0000313" key="2">
    <source>
        <dbReference type="EMBL" id="TDT38697.1"/>
    </source>
</evidence>
<accession>A0A4R7JNB5</accession>
<keyword evidence="3" id="KW-1185">Reference proteome</keyword>
<keyword evidence="1" id="KW-0812">Transmembrane</keyword>
<dbReference type="Proteomes" id="UP000294749">
    <property type="component" value="Unassembled WGS sequence"/>
</dbReference>
<dbReference type="SUPFAM" id="SSF53335">
    <property type="entry name" value="S-adenosyl-L-methionine-dependent methyltransferases"/>
    <property type="match status" value="1"/>
</dbReference>
<keyword evidence="2" id="KW-0808">Transferase</keyword>
<dbReference type="EMBL" id="SOAY01000016">
    <property type="protein sequence ID" value="TDT38697.1"/>
    <property type="molecule type" value="Genomic_DNA"/>
</dbReference>
<evidence type="ECO:0000313" key="3">
    <source>
        <dbReference type="Proteomes" id="UP000294749"/>
    </source>
</evidence>
<dbReference type="AlphaFoldDB" id="A0A4R7JNB5"/>
<reference evidence="2 3" key="1">
    <citation type="submission" date="2019-03" db="EMBL/GenBank/DDBJ databases">
        <title>Genomic Encyclopedia of Archaeal and Bacterial Type Strains, Phase II (KMG-II): from individual species to whole genera.</title>
        <authorList>
            <person name="Goeker M."/>
        </authorList>
    </citation>
    <scope>NUCLEOTIDE SEQUENCE [LARGE SCALE GENOMIC DNA]</scope>
    <source>
        <strain evidence="2 3">DSM 25233</strain>
    </source>
</reference>
<dbReference type="Gene3D" id="3.40.50.150">
    <property type="entry name" value="Vaccinia Virus protein VP39"/>
    <property type="match status" value="1"/>
</dbReference>
<sequence length="251" mass="29513">MGLERKPFQGVFNIIRFNWHFYVIAGAVLIVLFIIKYFVPVFLQSVIIWLGILILIPITVSVLTSFYVYDYSDLYKLYWFSDLNEKKVLNVNAGFDETSAIIKHIFPKTDLTICDFYNAEKHTEISMERARKAYPSHKHTVKVDASALPFKNGVFSHVITIFSAHEIRNQNERILFLKELNRITELDGHIYITEHLRDFNNFLAYNIGFLHFYTKSSWLKVFENSDLYLEREIKITPFISTFVLKKNGNTF</sequence>
<comment type="caution">
    <text evidence="2">The sequence shown here is derived from an EMBL/GenBank/DDBJ whole genome shotgun (WGS) entry which is preliminary data.</text>
</comment>
<gene>
    <name evidence="2" type="ORF">CLV90_3670</name>
</gene>
<proteinExistence type="predicted"/>
<keyword evidence="1" id="KW-0472">Membrane</keyword>
<dbReference type="Pfam" id="PF01209">
    <property type="entry name" value="Ubie_methyltran"/>
    <property type="match status" value="1"/>
</dbReference>
<dbReference type="InterPro" id="IPR029063">
    <property type="entry name" value="SAM-dependent_MTases_sf"/>
</dbReference>
<feature type="transmembrane region" description="Helical" evidence="1">
    <location>
        <begin position="21"/>
        <end position="40"/>
    </location>
</feature>
<keyword evidence="1" id="KW-1133">Transmembrane helix</keyword>
<evidence type="ECO:0000256" key="1">
    <source>
        <dbReference type="SAM" id="Phobius"/>
    </source>
</evidence>
<protein>
    <submittedName>
        <fullName evidence="2">UbiE/COQ5 methyltransferase-like protein</fullName>
    </submittedName>
</protein>
<dbReference type="OrthoDB" id="9810615at2"/>
<feature type="transmembrane region" description="Helical" evidence="1">
    <location>
        <begin position="46"/>
        <end position="69"/>
    </location>
</feature>
<organism evidence="2 3">
    <name type="scientific">Maribacter spongiicola</name>
    <dbReference type="NCBI Taxonomy" id="1206753"/>
    <lineage>
        <taxon>Bacteria</taxon>
        <taxon>Pseudomonadati</taxon>
        <taxon>Bacteroidota</taxon>
        <taxon>Flavobacteriia</taxon>
        <taxon>Flavobacteriales</taxon>
        <taxon>Flavobacteriaceae</taxon>
        <taxon>Maribacter</taxon>
    </lineage>
</organism>